<dbReference type="InterPro" id="IPR038020">
    <property type="entry name" value="MbtH-like_sf"/>
</dbReference>
<dbReference type="PANTHER" id="PTHR38444">
    <property type="entry name" value="ENTEROBACTIN BIOSYNTHESIS PROTEIN YBDZ"/>
    <property type="match status" value="1"/>
</dbReference>
<reference evidence="3 4" key="1">
    <citation type="journal article" date="2014" name="Nature">
        <title>An environmental bacterial taxon with a large and distinct metabolic repertoire.</title>
        <authorList>
            <person name="Wilson M.C."/>
            <person name="Mori T."/>
            <person name="Ruckert C."/>
            <person name="Uria A.R."/>
            <person name="Helf M.J."/>
            <person name="Takada K."/>
            <person name="Gernert C."/>
            <person name="Steffens U.A."/>
            <person name="Heycke N."/>
            <person name="Schmitt S."/>
            <person name="Rinke C."/>
            <person name="Helfrich E.J."/>
            <person name="Brachmann A.O."/>
            <person name="Gurgui C."/>
            <person name="Wakimoto T."/>
            <person name="Kracht M."/>
            <person name="Crusemann M."/>
            <person name="Hentschel U."/>
            <person name="Abe I."/>
            <person name="Matsunaga S."/>
            <person name="Kalinowski J."/>
            <person name="Takeyama H."/>
            <person name="Piel J."/>
        </authorList>
    </citation>
    <scope>NUCLEOTIDE SEQUENCE [LARGE SCALE GENOMIC DNA]</scope>
    <source>
        <strain evidence="4">TSY1</strain>
    </source>
</reference>
<dbReference type="InterPro" id="IPR003417">
    <property type="entry name" value="CBF_beta"/>
</dbReference>
<sequence length="198" mass="22261">MAEIDEQEDTTIYNVVINHEEQYSIWPADRDNPPGWQEVGKRGLKQECLDYIEEVWTDMRPLSLRRQMEEAAQRPAPPPPPSEAPITDDSRTGDPLVDRLSEGKHAVEAGLASDKTAQAFQARLDRDYVHIKFTQTQGGTELGVRLDRERSDWREADFVSATGTVHIEGDLTLNDVRVRCVADIDLATLSGQGHLEPL</sequence>
<dbReference type="InterPro" id="IPR037407">
    <property type="entry name" value="MLP_fam"/>
</dbReference>
<evidence type="ECO:0000313" key="4">
    <source>
        <dbReference type="Proteomes" id="UP000019141"/>
    </source>
</evidence>
<comment type="caution">
    <text evidence="3">The sequence shown here is derived from an EMBL/GenBank/DDBJ whole genome shotgun (WGS) entry which is preliminary data.</text>
</comment>
<evidence type="ECO:0000256" key="1">
    <source>
        <dbReference type="SAM" id="MobiDB-lite"/>
    </source>
</evidence>
<dbReference type="Gene3D" id="2.40.250.10">
    <property type="entry name" value="Core binding factor, beta subunit"/>
    <property type="match status" value="1"/>
</dbReference>
<name>W4M164_ENTF1</name>
<dbReference type="EMBL" id="AZHW01000051">
    <property type="protein sequence ID" value="ETX03407.1"/>
    <property type="molecule type" value="Genomic_DNA"/>
</dbReference>
<dbReference type="GO" id="GO:0005829">
    <property type="term" value="C:cytosol"/>
    <property type="evidence" value="ECO:0007669"/>
    <property type="project" value="TreeGrafter"/>
</dbReference>
<dbReference type="Pfam" id="PF02312">
    <property type="entry name" value="CBF_beta"/>
    <property type="match status" value="1"/>
</dbReference>
<proteinExistence type="predicted"/>
<evidence type="ECO:0000313" key="3">
    <source>
        <dbReference type="EMBL" id="ETX03407.1"/>
    </source>
</evidence>
<evidence type="ECO:0000259" key="2">
    <source>
        <dbReference type="SMART" id="SM00923"/>
    </source>
</evidence>
<feature type="domain" description="MbtH-like" evidence="2">
    <location>
        <begin position="4"/>
        <end position="54"/>
    </location>
</feature>
<dbReference type="Gene3D" id="3.90.820.10">
    <property type="entry name" value="Structural Genomics, Unknown Function 30-nov-00 1gh9 Mol_id"/>
    <property type="match status" value="1"/>
</dbReference>
<dbReference type="InterPro" id="IPR005153">
    <property type="entry name" value="MbtH-like_dom"/>
</dbReference>
<protein>
    <recommendedName>
        <fullName evidence="2">MbtH-like domain-containing protein</fullName>
    </recommendedName>
</protein>
<keyword evidence="4" id="KW-1185">Reference proteome</keyword>
<dbReference type="Proteomes" id="UP000019141">
    <property type="component" value="Unassembled WGS sequence"/>
</dbReference>
<dbReference type="InterPro" id="IPR036552">
    <property type="entry name" value="CBF_bsu_sf"/>
</dbReference>
<dbReference type="GO" id="GO:0019290">
    <property type="term" value="P:siderophore biosynthetic process"/>
    <property type="evidence" value="ECO:0007669"/>
    <property type="project" value="TreeGrafter"/>
</dbReference>
<organism evidence="3 4">
    <name type="scientific">Entotheonella factor</name>
    <dbReference type="NCBI Taxonomy" id="1429438"/>
    <lineage>
        <taxon>Bacteria</taxon>
        <taxon>Pseudomonadati</taxon>
        <taxon>Nitrospinota/Tectimicrobiota group</taxon>
        <taxon>Candidatus Tectimicrobiota</taxon>
        <taxon>Candidatus Entotheonellia</taxon>
        <taxon>Candidatus Entotheonellales</taxon>
        <taxon>Candidatus Entotheonellaceae</taxon>
        <taxon>Candidatus Entotheonella</taxon>
    </lineage>
</organism>
<feature type="region of interest" description="Disordered" evidence="1">
    <location>
        <begin position="68"/>
        <end position="96"/>
    </location>
</feature>
<dbReference type="PANTHER" id="PTHR38444:SF1">
    <property type="entry name" value="ENTEROBACTIN BIOSYNTHESIS PROTEIN YBDZ"/>
    <property type="match status" value="1"/>
</dbReference>
<dbReference type="Pfam" id="PF03621">
    <property type="entry name" value="MbtH"/>
    <property type="match status" value="1"/>
</dbReference>
<dbReference type="AlphaFoldDB" id="W4M164"/>
<accession>W4M164</accession>
<gene>
    <name evidence="3" type="ORF">ETSY1_00155</name>
</gene>
<dbReference type="SUPFAM" id="SSF50723">
    <property type="entry name" value="Core binding factor beta, CBF"/>
    <property type="match status" value="1"/>
</dbReference>
<dbReference type="SMART" id="SM00923">
    <property type="entry name" value="MbtH"/>
    <property type="match status" value="1"/>
</dbReference>
<dbReference type="HOGENOM" id="CLU_1394936_0_0_7"/>
<dbReference type="SUPFAM" id="SSF160582">
    <property type="entry name" value="MbtH-like"/>
    <property type="match status" value="1"/>
</dbReference>